<reference evidence="2 4" key="2">
    <citation type="submission" date="2023-09" db="EMBL/GenBank/DDBJ databases">
        <title>Complete-Gapless Cercospora beticola genome.</title>
        <authorList>
            <person name="Wyatt N.A."/>
            <person name="Spanner R.E."/>
            <person name="Bolton M.D."/>
        </authorList>
    </citation>
    <scope>NUCLEOTIDE SEQUENCE [LARGE SCALE GENOMIC DNA]</scope>
    <source>
        <strain evidence="2">Cb09-40</strain>
    </source>
</reference>
<dbReference type="PROSITE" id="PS51257">
    <property type="entry name" value="PROKAR_LIPOPROTEIN"/>
    <property type="match status" value="1"/>
</dbReference>
<dbReference type="Proteomes" id="UP001302367">
    <property type="component" value="Chromosome 5"/>
</dbReference>
<evidence type="ECO:0000313" key="3">
    <source>
        <dbReference type="Proteomes" id="UP000230605"/>
    </source>
</evidence>
<keyword evidence="4" id="KW-1185">Reference proteome</keyword>
<dbReference type="Proteomes" id="UP000230605">
    <property type="component" value="Chromosome 5"/>
</dbReference>
<gene>
    <name evidence="1" type="ORF">CB0940_07646</name>
    <name evidence="2" type="ORF">RHO25_008252</name>
</gene>
<name>A0A2G5H9V3_CERBT</name>
<dbReference type="EMBL" id="CP134188">
    <property type="protein sequence ID" value="WPB03612.1"/>
    <property type="molecule type" value="Genomic_DNA"/>
</dbReference>
<evidence type="ECO:0000313" key="4">
    <source>
        <dbReference type="Proteomes" id="UP001302367"/>
    </source>
</evidence>
<reference evidence="1 3" key="1">
    <citation type="submission" date="2015-10" db="EMBL/GenBank/DDBJ databases">
        <title>The cercosporin biosynthetic gene cluster was horizontally transferred to several fungal lineages and shown to be expanded in Cercospora beticola based on microsynteny with recipient genomes.</title>
        <authorList>
            <person name="De Jonge R."/>
            <person name="Ebert M.K."/>
            <person name="Suttle J.C."/>
            <person name="Jurick Ii W.M."/>
            <person name="Secor G.A."/>
            <person name="Thomma B.P."/>
            <person name="Van De Peer Y."/>
            <person name="Bolton M.D."/>
        </authorList>
    </citation>
    <scope>NUCLEOTIDE SEQUENCE [LARGE SCALE GENOMIC DNA]</scope>
    <source>
        <strain evidence="1 3">09-40</strain>
    </source>
</reference>
<dbReference type="EMBL" id="LKMD01000108">
    <property type="protein sequence ID" value="PIA89297.1"/>
    <property type="molecule type" value="Genomic_DNA"/>
</dbReference>
<organism evidence="1 3">
    <name type="scientific">Cercospora beticola</name>
    <name type="common">Sugarbeet leaf spot fungus</name>
    <dbReference type="NCBI Taxonomy" id="122368"/>
    <lineage>
        <taxon>Eukaryota</taxon>
        <taxon>Fungi</taxon>
        <taxon>Dikarya</taxon>
        <taxon>Ascomycota</taxon>
        <taxon>Pezizomycotina</taxon>
        <taxon>Dothideomycetes</taxon>
        <taxon>Dothideomycetidae</taxon>
        <taxon>Mycosphaerellales</taxon>
        <taxon>Mycosphaerellaceae</taxon>
        <taxon>Cercospora</taxon>
    </lineage>
</organism>
<dbReference type="AlphaFoldDB" id="A0A2G5H9V3"/>
<proteinExistence type="predicted"/>
<evidence type="ECO:0000313" key="2">
    <source>
        <dbReference type="EMBL" id="WPB03612.1"/>
    </source>
</evidence>
<evidence type="ECO:0000313" key="1">
    <source>
        <dbReference type="EMBL" id="PIA89297.1"/>
    </source>
</evidence>
<accession>A0A2G5H9V3</accession>
<sequence>MWYRPEPVQSQSGGPDTRIHHWSVHGNCMLASCHLVLLLCDRHGQKNARSASRYISSNRARHPVLNGFRSLESGIAITA</sequence>
<protein>
    <submittedName>
        <fullName evidence="1">Uncharacterized protein</fullName>
    </submittedName>
</protein>